<dbReference type="Gene3D" id="3.90.245.10">
    <property type="entry name" value="Ribonucleoside hydrolase-like"/>
    <property type="match status" value="1"/>
</dbReference>
<reference evidence="3" key="2">
    <citation type="submission" date="2019-01" db="UniProtKB">
        <authorList>
            <consortium name="EnsemblPlants"/>
        </authorList>
    </citation>
    <scope>IDENTIFICATION</scope>
    <source>
        <strain evidence="3">cv. Heinz 1706</strain>
    </source>
</reference>
<organism evidence="3">
    <name type="scientific">Solanum lycopersicum</name>
    <name type="common">Tomato</name>
    <name type="synonym">Lycopersicon esculentum</name>
    <dbReference type="NCBI Taxonomy" id="4081"/>
    <lineage>
        <taxon>Eukaryota</taxon>
        <taxon>Viridiplantae</taxon>
        <taxon>Streptophyta</taxon>
        <taxon>Embryophyta</taxon>
        <taxon>Tracheophyta</taxon>
        <taxon>Spermatophyta</taxon>
        <taxon>Magnoliopsida</taxon>
        <taxon>eudicotyledons</taxon>
        <taxon>Gunneridae</taxon>
        <taxon>Pentapetalae</taxon>
        <taxon>asterids</taxon>
        <taxon>lamiids</taxon>
        <taxon>Solanales</taxon>
        <taxon>Solanaceae</taxon>
        <taxon>Solanoideae</taxon>
        <taxon>Solaneae</taxon>
        <taxon>Solanum</taxon>
        <taxon>Solanum subgen. Lycopersicon</taxon>
    </lineage>
</organism>
<feature type="domain" description="Inosine/uridine-preferring nucleoside hydrolase" evidence="2">
    <location>
        <begin position="2"/>
        <end position="167"/>
    </location>
</feature>
<name>A0A3Q7EI26_SOLLC</name>
<dbReference type="GO" id="GO:0016799">
    <property type="term" value="F:hydrolase activity, hydrolyzing N-glycosyl compounds"/>
    <property type="evidence" value="ECO:0007669"/>
    <property type="project" value="InterPro"/>
</dbReference>
<dbReference type="InterPro" id="IPR036452">
    <property type="entry name" value="Ribo_hydro-like"/>
</dbReference>
<proteinExistence type="inferred from homology"/>
<keyword evidence="4" id="KW-1185">Reference proteome</keyword>
<dbReference type="Proteomes" id="UP000004994">
    <property type="component" value="Chromosome 1"/>
</dbReference>
<dbReference type="AlphaFoldDB" id="A0A3Q7EI26"/>
<sequence length="202" mass="22570">MQEILIVGGHINYNKTEEGNVINVPCNKFAELNMFLDPFAAKTVLSSEHNITLIPLGMQRKVSAFPQILEKLYLISTPEAVFARRLMSRLYRLQKLHPAYRHVDMFIGEILGVVVAGDLSALKSTFEVKKLQVSATGVECEDGEISIDEEHGKTVNLLENVDPSAYYNVFAKRLGDKTQAAVIGSFNEQRRIWSTPSNSSNI</sequence>
<dbReference type="PaxDb" id="4081-Solyc01g080700.2.1"/>
<evidence type="ECO:0000259" key="2">
    <source>
        <dbReference type="Pfam" id="PF01156"/>
    </source>
</evidence>
<dbReference type="Pfam" id="PF01156">
    <property type="entry name" value="IU_nuc_hydro"/>
    <property type="match status" value="1"/>
</dbReference>
<dbReference type="PANTHER" id="PTHR46692">
    <property type="entry name" value="INOSINE-URIDINE PREFERRING NUCLEOSIDE HYDROLASE FAMILY PROTEIN"/>
    <property type="match status" value="1"/>
</dbReference>
<dbReference type="STRING" id="4081.A0A3Q7EI26"/>
<evidence type="ECO:0000256" key="1">
    <source>
        <dbReference type="ARBA" id="ARBA00009176"/>
    </source>
</evidence>
<dbReference type="InterPro" id="IPR001910">
    <property type="entry name" value="Inosine/uridine_hydrolase_dom"/>
</dbReference>
<dbReference type="OMA" id="LRIATYK"/>
<comment type="similarity">
    <text evidence="1">Belongs to the IUNH family.</text>
</comment>
<reference evidence="3" key="1">
    <citation type="journal article" date="2012" name="Nature">
        <title>The tomato genome sequence provides insights into fleshy fruit evolution.</title>
        <authorList>
            <consortium name="Tomato Genome Consortium"/>
        </authorList>
    </citation>
    <scope>NUCLEOTIDE SEQUENCE [LARGE SCALE GENOMIC DNA]</scope>
    <source>
        <strain evidence="3">cv. Heinz 1706</strain>
    </source>
</reference>
<dbReference type="PANTHER" id="PTHR46692:SF7">
    <property type="entry name" value="INOSINE_URIDINE-PREFERRING NUCLEOSIDE HYDROLASE DOMAIN-CONTAINING PROTEIN"/>
    <property type="match status" value="1"/>
</dbReference>
<protein>
    <recommendedName>
        <fullName evidence="2">Inosine/uridine-preferring nucleoside hydrolase domain-containing protein</fullName>
    </recommendedName>
</protein>
<dbReference type="InParanoid" id="A0A3Q7EI26"/>
<accession>A0A3Q7EI26</accession>
<evidence type="ECO:0000313" key="3">
    <source>
        <dbReference type="EnsemblPlants" id="Solyc01g080705.1.1"/>
    </source>
</evidence>
<dbReference type="SUPFAM" id="SSF53590">
    <property type="entry name" value="Nucleoside hydrolase"/>
    <property type="match status" value="1"/>
</dbReference>
<dbReference type="EnsemblPlants" id="Solyc01g080705.1.1">
    <property type="protein sequence ID" value="Solyc01g080705.1.1"/>
    <property type="gene ID" value="Solyc01g080705.1"/>
</dbReference>
<evidence type="ECO:0000313" key="4">
    <source>
        <dbReference type="Proteomes" id="UP000004994"/>
    </source>
</evidence>
<dbReference type="Gramene" id="Solyc01g080705.1.1">
    <property type="protein sequence ID" value="Solyc01g080705.1.1"/>
    <property type="gene ID" value="Solyc01g080705.1"/>
</dbReference>